<dbReference type="Pfam" id="PF11085">
    <property type="entry name" value="YqhR"/>
    <property type="match status" value="1"/>
</dbReference>
<organism evidence="2 3">
    <name type="scientific">Chengkuizengella marina</name>
    <dbReference type="NCBI Taxonomy" id="2507566"/>
    <lineage>
        <taxon>Bacteria</taxon>
        <taxon>Bacillati</taxon>
        <taxon>Bacillota</taxon>
        <taxon>Bacilli</taxon>
        <taxon>Bacillales</taxon>
        <taxon>Paenibacillaceae</taxon>
        <taxon>Chengkuizengella</taxon>
    </lineage>
</organism>
<feature type="transmembrane region" description="Helical" evidence="1">
    <location>
        <begin position="60"/>
        <end position="85"/>
    </location>
</feature>
<feature type="transmembrane region" description="Helical" evidence="1">
    <location>
        <begin position="125"/>
        <end position="147"/>
    </location>
</feature>
<sequence length="161" mass="19149">MSSEKRNNKRTNRFLFSLNLGFFAGLIWGAVHQVFYYFSFTKITSSFLAEPFFKHKFIDTWPGFFIGWLFFILFSIFCSFLYTLLFSKVKGAWLGLVYGLFWWANIYLWVGPLTEMMEWINKLDLNSIITGICLFLLWGIFIGYTVAIEFTNEKKREPFHK</sequence>
<keyword evidence="1" id="KW-0812">Transmembrane</keyword>
<evidence type="ECO:0000256" key="1">
    <source>
        <dbReference type="SAM" id="Phobius"/>
    </source>
</evidence>
<reference evidence="2 3" key="1">
    <citation type="submission" date="2019-01" db="EMBL/GenBank/DDBJ databases">
        <title>Chengkuizengella sp. nov., isolated from deep-sea sediment of East Pacific Ocean.</title>
        <authorList>
            <person name="Yang J."/>
            <person name="Lai Q."/>
            <person name="Shao Z."/>
        </authorList>
    </citation>
    <scope>NUCLEOTIDE SEQUENCE [LARGE SCALE GENOMIC DNA]</scope>
    <source>
        <strain evidence="2 3">YPA3-1-1</strain>
    </source>
</reference>
<dbReference type="Proteomes" id="UP000448943">
    <property type="component" value="Unassembled WGS sequence"/>
</dbReference>
<name>A0A6N9Q0E5_9BACL</name>
<proteinExistence type="predicted"/>
<evidence type="ECO:0000313" key="2">
    <source>
        <dbReference type="EMBL" id="NBI27550.1"/>
    </source>
</evidence>
<gene>
    <name evidence="2" type="ORF">ERL59_01025</name>
</gene>
<keyword evidence="1" id="KW-0472">Membrane</keyword>
<dbReference type="OrthoDB" id="2691442at2"/>
<accession>A0A6N9Q0E5</accession>
<dbReference type="InterPro" id="IPR024563">
    <property type="entry name" value="YqhR"/>
</dbReference>
<comment type="caution">
    <text evidence="2">The sequence shown here is derived from an EMBL/GenBank/DDBJ whole genome shotgun (WGS) entry which is preliminary data.</text>
</comment>
<keyword evidence="3" id="KW-1185">Reference proteome</keyword>
<dbReference type="RefSeq" id="WP_160643615.1">
    <property type="nucleotide sequence ID" value="NZ_SIJB01000004.1"/>
</dbReference>
<evidence type="ECO:0000313" key="3">
    <source>
        <dbReference type="Proteomes" id="UP000448943"/>
    </source>
</evidence>
<feature type="transmembrane region" description="Helical" evidence="1">
    <location>
        <begin position="20"/>
        <end position="40"/>
    </location>
</feature>
<dbReference type="AlphaFoldDB" id="A0A6N9Q0E5"/>
<keyword evidence="1" id="KW-1133">Transmembrane helix</keyword>
<feature type="transmembrane region" description="Helical" evidence="1">
    <location>
        <begin position="92"/>
        <end position="110"/>
    </location>
</feature>
<protein>
    <submittedName>
        <fullName evidence="2">Uncharacterized protein</fullName>
    </submittedName>
</protein>
<dbReference type="EMBL" id="SIJB01000004">
    <property type="protein sequence ID" value="NBI27550.1"/>
    <property type="molecule type" value="Genomic_DNA"/>
</dbReference>